<feature type="domain" description="Endonuclease/exonuclease/phosphatase" evidence="9">
    <location>
        <begin position="620"/>
        <end position="868"/>
    </location>
</feature>
<sequence>MSRTRLEPAGTLDSVPLTNDAAKYTGVGNGTSFVADSERNVARTVLSCSKANDSFALLDAVPYSTLGAWTVNFWMKSLDTSGVDYQYLYTHLSPAAAASLNYWGPNQIKIYFPEDANPGESSGVFRVIVKDSEDRVDRGHPARAASFLDSDGYVGSQRGAPSLGSTLLDPAGNPVSGGDWQMLTVTGGEGSLAGFKLYVDGNLLAYWLQPIVDTDGVTHPVNGGGPLDLTEPISLCNRFTGGLDRAFNGLMSDLTIFDDALSASDVAALAQVDPDTTADFFQAVQNAPVLDLSPIFAPDTAGDNPPNASVAIPAGAPAIPVPAAYFPLDGSLQSDTSTGGGSFGGAAVPNASFTTQFAADPTGHAGTVLACSKVADPTTSSNQYLFSHGSQAANAAFIQDGYPYASNQALLNDTDDELAKRAAVQQDLEDGYWHMLTVTTNPDTSPGFCMYLDGNQTACEVANGTYIDADGNVVPVDGGHPMILDAPIFLCSPSFPSPERGFDGYLSQLALFDTALDPAQVQAIYQYPGSSPLLCRHRLLRTVAAAAMGKRKANEQASASPARELSAEPQAAAAGNGSAGQAAAKTKPARRKKAEAAPAGPVYSAALRPEQYEGEAFRIVSWNVCSLRTLLAKNDGALKALVESENADVLCLQETKLQDKGLEIIEAKLGLEGWHCHWNCSSGRKGYSGTAILTRTKPLSIHCDLGHDDHDQEGRLVTAEFPGFYVVNVYVPNAGDGLKRLDYRLQSWDRDFSAYLQKLQQTKPVILTGDLNTAHQAIDIHSPKTNLRSPGFTQEERDSFTANLIDKGLVDAFRHQHPGVTAYTYWNYRFNCRANNKGWRLDYFLVPPAILERVHDCYHLAEVLGSDHCPIGIVVKS</sequence>
<dbReference type="InterPro" id="IPR013320">
    <property type="entry name" value="ConA-like_dom_sf"/>
</dbReference>
<dbReference type="FunFam" id="3.60.10.10:FF:000041">
    <property type="entry name" value="DNA-(apurinic or apyrimidinic site) lyase"/>
    <property type="match status" value="1"/>
</dbReference>
<dbReference type="InterPro" id="IPR020847">
    <property type="entry name" value="AP_endonuclease_F1_BS"/>
</dbReference>
<feature type="site" description="Interaction with DNA substrate" evidence="7">
    <location>
        <position position="868"/>
    </location>
</feature>
<feature type="site" description="Important for catalytic activity" evidence="7">
    <location>
        <position position="842"/>
    </location>
</feature>
<dbReference type="AlphaFoldDB" id="A0AAW1Q316"/>
<dbReference type="Gene3D" id="2.60.120.200">
    <property type="match status" value="2"/>
</dbReference>
<keyword evidence="4 6" id="KW-0460">Magnesium</keyword>
<comment type="cofactor">
    <cofactor evidence="6">
        <name>Mg(2+)</name>
        <dbReference type="ChEBI" id="CHEBI:18420"/>
    </cofactor>
    <cofactor evidence="6">
        <name>Mn(2+)</name>
        <dbReference type="ChEBI" id="CHEBI:29035"/>
    </cofactor>
    <text evidence="6">Probably binds two magnesium or manganese ions per subunit.</text>
</comment>
<evidence type="ECO:0000259" key="9">
    <source>
        <dbReference type="Pfam" id="PF03372"/>
    </source>
</evidence>
<dbReference type="Gene3D" id="3.60.10.10">
    <property type="entry name" value="Endonuclease/exonuclease/phosphatase"/>
    <property type="match status" value="1"/>
</dbReference>
<dbReference type="Proteomes" id="UP001489004">
    <property type="component" value="Unassembled WGS sequence"/>
</dbReference>
<evidence type="ECO:0000256" key="2">
    <source>
        <dbReference type="ARBA" id="ARBA00022723"/>
    </source>
</evidence>
<dbReference type="GO" id="GO:0006284">
    <property type="term" value="P:base-excision repair"/>
    <property type="evidence" value="ECO:0007669"/>
    <property type="project" value="TreeGrafter"/>
</dbReference>
<dbReference type="PROSITE" id="PS00726">
    <property type="entry name" value="AP_NUCLEASE_F1_1"/>
    <property type="match status" value="1"/>
</dbReference>
<evidence type="ECO:0000256" key="3">
    <source>
        <dbReference type="ARBA" id="ARBA00022801"/>
    </source>
</evidence>
<keyword evidence="11" id="KW-1185">Reference proteome</keyword>
<dbReference type="GO" id="GO:0046872">
    <property type="term" value="F:metal ion binding"/>
    <property type="evidence" value="ECO:0007669"/>
    <property type="project" value="UniProtKB-KW"/>
</dbReference>
<feature type="binding site" evidence="6">
    <location>
        <position position="654"/>
    </location>
    <ligand>
        <name>Mg(2+)</name>
        <dbReference type="ChEBI" id="CHEBI:18420"/>
        <label>1</label>
    </ligand>
</feature>
<dbReference type="GO" id="GO:0008311">
    <property type="term" value="F:double-stranded DNA 3'-5' DNA exonuclease activity"/>
    <property type="evidence" value="ECO:0007669"/>
    <property type="project" value="TreeGrafter"/>
</dbReference>
<gene>
    <name evidence="10" type="ORF">WJX72_004249</name>
</gene>
<protein>
    <recommendedName>
        <fullName evidence="9">Endonuclease/exonuclease/phosphatase domain-containing protein</fullName>
    </recommendedName>
</protein>
<dbReference type="InterPro" id="IPR005135">
    <property type="entry name" value="Endo/exonuclease/phosphatase"/>
</dbReference>
<organism evidence="10 11">
    <name type="scientific">[Myrmecia] bisecta</name>
    <dbReference type="NCBI Taxonomy" id="41462"/>
    <lineage>
        <taxon>Eukaryota</taxon>
        <taxon>Viridiplantae</taxon>
        <taxon>Chlorophyta</taxon>
        <taxon>core chlorophytes</taxon>
        <taxon>Trebouxiophyceae</taxon>
        <taxon>Trebouxiales</taxon>
        <taxon>Trebouxiaceae</taxon>
        <taxon>Myrmecia</taxon>
    </lineage>
</organism>
<dbReference type="Pfam" id="PF03372">
    <property type="entry name" value="Exo_endo_phos"/>
    <property type="match status" value="1"/>
</dbReference>
<dbReference type="SUPFAM" id="SSF49899">
    <property type="entry name" value="Concanavalin A-like lectins/glucanases"/>
    <property type="match status" value="2"/>
</dbReference>
<evidence type="ECO:0000313" key="10">
    <source>
        <dbReference type="EMBL" id="KAK9816723.1"/>
    </source>
</evidence>
<dbReference type="NCBIfam" id="TIGR00633">
    <property type="entry name" value="xth"/>
    <property type="match status" value="1"/>
</dbReference>
<keyword evidence="2 6" id="KW-0479">Metal-binding</keyword>
<accession>A0AAW1Q316</accession>
<evidence type="ECO:0000256" key="4">
    <source>
        <dbReference type="ARBA" id="ARBA00022842"/>
    </source>
</evidence>
<evidence type="ECO:0000256" key="5">
    <source>
        <dbReference type="PIRSR" id="PIRSR604808-1"/>
    </source>
</evidence>
<reference evidence="10 11" key="1">
    <citation type="journal article" date="2024" name="Nat. Commun.">
        <title>Phylogenomics reveals the evolutionary origins of lichenization in chlorophyte algae.</title>
        <authorList>
            <person name="Puginier C."/>
            <person name="Libourel C."/>
            <person name="Otte J."/>
            <person name="Skaloud P."/>
            <person name="Haon M."/>
            <person name="Grisel S."/>
            <person name="Petersen M."/>
            <person name="Berrin J.G."/>
            <person name="Delaux P.M."/>
            <person name="Dal Grande F."/>
            <person name="Keller J."/>
        </authorList>
    </citation>
    <scope>NUCLEOTIDE SEQUENCE [LARGE SCALE GENOMIC DNA]</scope>
    <source>
        <strain evidence="10 11">SAG 2043</strain>
    </source>
</reference>
<proteinExistence type="inferred from homology"/>
<feature type="binding site" evidence="6">
    <location>
        <position position="772"/>
    </location>
    <ligand>
        <name>Mg(2+)</name>
        <dbReference type="ChEBI" id="CHEBI:18420"/>
        <label>1</label>
    </ligand>
</feature>
<dbReference type="SUPFAM" id="SSF56219">
    <property type="entry name" value="DNase I-like"/>
    <property type="match status" value="1"/>
</dbReference>
<evidence type="ECO:0000256" key="7">
    <source>
        <dbReference type="PIRSR" id="PIRSR604808-3"/>
    </source>
</evidence>
<dbReference type="PANTHER" id="PTHR22748:SF6">
    <property type="entry name" value="DNA-(APURINIC OR APYRIMIDINIC SITE) ENDONUCLEASE"/>
    <property type="match status" value="1"/>
</dbReference>
<dbReference type="PANTHER" id="PTHR22748">
    <property type="entry name" value="AP ENDONUCLEASE"/>
    <property type="match status" value="1"/>
</dbReference>
<dbReference type="InterPro" id="IPR036691">
    <property type="entry name" value="Endo/exonu/phosph_ase_sf"/>
</dbReference>
<evidence type="ECO:0000313" key="11">
    <source>
        <dbReference type="Proteomes" id="UP001489004"/>
    </source>
</evidence>
<feature type="binding site" evidence="6">
    <location>
        <position position="770"/>
    </location>
    <ligand>
        <name>Mg(2+)</name>
        <dbReference type="ChEBI" id="CHEBI:18420"/>
        <label>1</label>
    </ligand>
</feature>
<feature type="site" description="Transition state stabilizer" evidence="7">
    <location>
        <position position="772"/>
    </location>
</feature>
<feature type="region of interest" description="Disordered" evidence="8">
    <location>
        <begin position="553"/>
        <end position="598"/>
    </location>
</feature>
<feature type="binding site" evidence="6">
    <location>
        <position position="623"/>
    </location>
    <ligand>
        <name>Mg(2+)</name>
        <dbReference type="ChEBI" id="CHEBI:18420"/>
        <label>1</label>
    </ligand>
</feature>
<comment type="caution">
    <text evidence="10">The sequence shown here is derived from an EMBL/GenBank/DDBJ whole genome shotgun (WGS) entry which is preliminary data.</text>
</comment>
<dbReference type="NCBIfam" id="TIGR00195">
    <property type="entry name" value="exoDNase_III"/>
    <property type="match status" value="1"/>
</dbReference>
<feature type="active site" description="Proton donor/acceptor" evidence="5">
    <location>
        <position position="770"/>
    </location>
</feature>
<evidence type="ECO:0000256" key="1">
    <source>
        <dbReference type="ARBA" id="ARBA00007092"/>
    </source>
</evidence>
<dbReference type="EMBL" id="JALJOR010000005">
    <property type="protein sequence ID" value="KAK9816723.1"/>
    <property type="molecule type" value="Genomic_DNA"/>
</dbReference>
<feature type="compositionally biased region" description="Low complexity" evidence="8">
    <location>
        <begin position="571"/>
        <end position="586"/>
    </location>
</feature>
<dbReference type="PROSITE" id="PS51435">
    <property type="entry name" value="AP_NUCLEASE_F1_4"/>
    <property type="match status" value="1"/>
</dbReference>
<dbReference type="InterPro" id="IPR004808">
    <property type="entry name" value="AP_endonuc_1"/>
</dbReference>
<name>A0AAW1Q316_9CHLO</name>
<comment type="similarity">
    <text evidence="1">Belongs to the DNA repair enzymes AP/ExoA family.</text>
</comment>
<feature type="binding site" evidence="6">
    <location>
        <position position="868"/>
    </location>
    <ligand>
        <name>Mg(2+)</name>
        <dbReference type="ChEBI" id="CHEBI:18420"/>
        <label>1</label>
    </ligand>
</feature>
<keyword evidence="3" id="KW-0378">Hydrolase</keyword>
<feature type="active site" description="Proton acceptor" evidence="5">
    <location>
        <position position="868"/>
    </location>
</feature>
<feature type="active site" evidence="5">
    <location>
        <position position="730"/>
    </location>
</feature>
<evidence type="ECO:0000256" key="6">
    <source>
        <dbReference type="PIRSR" id="PIRSR604808-2"/>
    </source>
</evidence>
<keyword evidence="6" id="KW-0464">Manganese</keyword>
<dbReference type="GO" id="GO:0003906">
    <property type="term" value="F:DNA-(apurinic or apyrimidinic site) endonuclease activity"/>
    <property type="evidence" value="ECO:0007669"/>
    <property type="project" value="TreeGrafter"/>
</dbReference>
<dbReference type="GO" id="GO:0005634">
    <property type="term" value="C:nucleus"/>
    <property type="evidence" value="ECO:0007669"/>
    <property type="project" value="TreeGrafter"/>
</dbReference>
<evidence type="ECO:0000256" key="8">
    <source>
        <dbReference type="SAM" id="MobiDB-lite"/>
    </source>
</evidence>
<dbReference type="CDD" id="cd09087">
    <property type="entry name" value="Ape1-like_AP-endo"/>
    <property type="match status" value="1"/>
</dbReference>
<dbReference type="GO" id="GO:0008081">
    <property type="term" value="F:phosphoric diester hydrolase activity"/>
    <property type="evidence" value="ECO:0007669"/>
    <property type="project" value="TreeGrafter"/>
</dbReference>
<feature type="binding site" evidence="6">
    <location>
        <position position="867"/>
    </location>
    <ligand>
        <name>Mg(2+)</name>
        <dbReference type="ChEBI" id="CHEBI:18420"/>
        <label>1</label>
    </ligand>
</feature>
<dbReference type="GO" id="GO:0003677">
    <property type="term" value="F:DNA binding"/>
    <property type="evidence" value="ECO:0007669"/>
    <property type="project" value="InterPro"/>
</dbReference>